<protein>
    <recommendedName>
        <fullName evidence="2">Putative gamma-glutamylcyclotransferase</fullName>
    </recommendedName>
</protein>
<sequence length="142" mass="15846">MQDLFVYGTLQPHAGTRMGEWIAGRLVRAEPAWAPGRIVAVKGGNGWFPALLPARSGAKVRGTLCRLDLRPGDLARLDRYEGREYRRICMPVRLASGRRTPAQIYVWRASQPKAAPVIRDGDYLGWLARTGRQAFTTLRNGT</sequence>
<dbReference type="SUPFAM" id="SSF110857">
    <property type="entry name" value="Gamma-glutamyl cyclotransferase-like"/>
    <property type="match status" value="1"/>
</dbReference>
<comment type="caution">
    <text evidence="4">The sequence shown here is derived from an EMBL/GenBank/DDBJ whole genome shotgun (WGS) entry which is preliminary data.</text>
</comment>
<dbReference type="InterPro" id="IPR045038">
    <property type="entry name" value="AIG2-like"/>
</dbReference>
<accession>A0ABV6S9P4</accession>
<proteinExistence type="predicted"/>
<gene>
    <name evidence="4" type="ORF">ACFFF8_13190</name>
</gene>
<keyword evidence="1 4" id="KW-0808">Transferase</keyword>
<dbReference type="PANTHER" id="PTHR31544:SF2">
    <property type="entry name" value="AIG2-LIKE PROTEIN D"/>
    <property type="match status" value="1"/>
</dbReference>
<dbReference type="InterPro" id="IPR036568">
    <property type="entry name" value="GGCT-like_sf"/>
</dbReference>
<feature type="domain" description="Gamma-glutamylcyclotransferase AIG2-like" evidence="3">
    <location>
        <begin position="4"/>
        <end position="123"/>
    </location>
</feature>
<dbReference type="Gene3D" id="3.10.490.10">
    <property type="entry name" value="Gamma-glutamyl cyclotransferase-like"/>
    <property type="match status" value="1"/>
</dbReference>
<evidence type="ECO:0000256" key="2">
    <source>
        <dbReference type="ARBA" id="ARBA00030602"/>
    </source>
</evidence>
<evidence type="ECO:0000313" key="4">
    <source>
        <dbReference type="EMBL" id="MFC0685554.1"/>
    </source>
</evidence>
<keyword evidence="5" id="KW-1185">Reference proteome</keyword>
<evidence type="ECO:0000256" key="1">
    <source>
        <dbReference type="ARBA" id="ARBA00022679"/>
    </source>
</evidence>
<evidence type="ECO:0000313" key="5">
    <source>
        <dbReference type="Proteomes" id="UP001589858"/>
    </source>
</evidence>
<dbReference type="Proteomes" id="UP001589858">
    <property type="component" value="Unassembled WGS sequence"/>
</dbReference>
<name>A0ABV6S9P4_9SPHN</name>
<dbReference type="RefSeq" id="WP_267221574.1">
    <property type="nucleotide sequence ID" value="NZ_JAPCWC010000011.1"/>
</dbReference>
<dbReference type="PANTHER" id="PTHR31544">
    <property type="entry name" value="AIG2-LIKE PROTEIN D"/>
    <property type="match status" value="1"/>
</dbReference>
<organism evidence="4 5">
    <name type="scientific">Novosphingobium clariflavum</name>
    <dbReference type="NCBI Taxonomy" id="2029884"/>
    <lineage>
        <taxon>Bacteria</taxon>
        <taxon>Pseudomonadati</taxon>
        <taxon>Pseudomonadota</taxon>
        <taxon>Alphaproteobacteria</taxon>
        <taxon>Sphingomonadales</taxon>
        <taxon>Sphingomonadaceae</taxon>
        <taxon>Novosphingobium</taxon>
    </lineage>
</organism>
<evidence type="ECO:0000259" key="3">
    <source>
        <dbReference type="Pfam" id="PF06094"/>
    </source>
</evidence>
<keyword evidence="4" id="KW-0012">Acyltransferase</keyword>
<dbReference type="Pfam" id="PF06094">
    <property type="entry name" value="GGACT"/>
    <property type="match status" value="1"/>
</dbReference>
<dbReference type="GO" id="GO:0016746">
    <property type="term" value="F:acyltransferase activity"/>
    <property type="evidence" value="ECO:0007669"/>
    <property type="project" value="UniProtKB-KW"/>
</dbReference>
<dbReference type="CDD" id="cd06661">
    <property type="entry name" value="GGCT_like"/>
    <property type="match status" value="1"/>
</dbReference>
<dbReference type="EMBL" id="JBHLTM010000053">
    <property type="protein sequence ID" value="MFC0685554.1"/>
    <property type="molecule type" value="Genomic_DNA"/>
</dbReference>
<dbReference type="InterPro" id="IPR013024">
    <property type="entry name" value="GGCT-like"/>
</dbReference>
<reference evidence="4 5" key="1">
    <citation type="submission" date="2024-09" db="EMBL/GenBank/DDBJ databases">
        <authorList>
            <person name="Sun Q."/>
            <person name="Mori K."/>
        </authorList>
    </citation>
    <scope>NUCLEOTIDE SEQUENCE [LARGE SCALE GENOMIC DNA]</scope>
    <source>
        <strain evidence="4 5">CICC 11035S</strain>
    </source>
</reference>
<dbReference type="InterPro" id="IPR009288">
    <property type="entry name" value="AIG2-like_dom"/>
</dbReference>